<name>A0A210PXR6_MIZYE</name>
<dbReference type="GO" id="GO:0016887">
    <property type="term" value="F:ATP hydrolysis activity"/>
    <property type="evidence" value="ECO:0007669"/>
    <property type="project" value="InterPro"/>
</dbReference>
<evidence type="ECO:0000259" key="16">
    <source>
        <dbReference type="Pfam" id="PF00690"/>
    </source>
</evidence>
<dbReference type="Pfam" id="PF00690">
    <property type="entry name" value="Cation_ATPase_N"/>
    <property type="match status" value="1"/>
</dbReference>
<dbReference type="AlphaFoldDB" id="A0A210PXR6"/>
<dbReference type="STRING" id="6573.A0A210PXR6"/>
<reference evidence="17 18" key="1">
    <citation type="journal article" date="2017" name="Nat. Ecol. Evol.">
        <title>Scallop genome provides insights into evolution of bilaterian karyotype and development.</title>
        <authorList>
            <person name="Wang S."/>
            <person name="Zhang J."/>
            <person name="Jiao W."/>
            <person name="Li J."/>
            <person name="Xun X."/>
            <person name="Sun Y."/>
            <person name="Guo X."/>
            <person name="Huan P."/>
            <person name="Dong B."/>
            <person name="Zhang L."/>
            <person name="Hu X."/>
            <person name="Sun X."/>
            <person name="Wang J."/>
            <person name="Zhao C."/>
            <person name="Wang Y."/>
            <person name="Wang D."/>
            <person name="Huang X."/>
            <person name="Wang R."/>
            <person name="Lv J."/>
            <person name="Li Y."/>
            <person name="Zhang Z."/>
            <person name="Liu B."/>
            <person name="Lu W."/>
            <person name="Hui Y."/>
            <person name="Liang J."/>
            <person name="Zhou Z."/>
            <person name="Hou R."/>
            <person name="Li X."/>
            <person name="Liu Y."/>
            <person name="Li H."/>
            <person name="Ning X."/>
            <person name="Lin Y."/>
            <person name="Zhao L."/>
            <person name="Xing Q."/>
            <person name="Dou J."/>
            <person name="Li Y."/>
            <person name="Mao J."/>
            <person name="Guo H."/>
            <person name="Dou H."/>
            <person name="Li T."/>
            <person name="Mu C."/>
            <person name="Jiang W."/>
            <person name="Fu Q."/>
            <person name="Fu X."/>
            <person name="Miao Y."/>
            <person name="Liu J."/>
            <person name="Yu Q."/>
            <person name="Li R."/>
            <person name="Liao H."/>
            <person name="Li X."/>
            <person name="Kong Y."/>
            <person name="Jiang Z."/>
            <person name="Chourrout D."/>
            <person name="Li R."/>
            <person name="Bao Z."/>
        </authorList>
    </citation>
    <scope>NUCLEOTIDE SEQUENCE [LARGE SCALE GENOMIC DNA]</scope>
    <source>
        <strain evidence="17 18">PY_sf001</strain>
    </source>
</reference>
<dbReference type="SFLD" id="SFLDG00002">
    <property type="entry name" value="C1.7:_P-type_atpase_like"/>
    <property type="match status" value="1"/>
</dbReference>
<dbReference type="Pfam" id="PF00122">
    <property type="entry name" value="E1-E2_ATPase"/>
    <property type="match status" value="1"/>
</dbReference>
<feature type="transmembrane region" description="Helical" evidence="14">
    <location>
        <begin position="398"/>
        <end position="425"/>
    </location>
</feature>
<dbReference type="SUPFAM" id="SSF81660">
    <property type="entry name" value="Metal cation-transporting ATPase, ATP-binding domain N"/>
    <property type="match status" value="1"/>
</dbReference>
<gene>
    <name evidence="17" type="ORF">KP79_PYT21429</name>
</gene>
<keyword evidence="7" id="KW-0067">ATP-binding</keyword>
<protein>
    <submittedName>
        <fullName evidence="17">Cation-transporting ATPase 13A3</fullName>
    </submittedName>
</protein>
<dbReference type="GO" id="GO:0006874">
    <property type="term" value="P:intracellular calcium ion homeostasis"/>
    <property type="evidence" value="ECO:0007669"/>
    <property type="project" value="TreeGrafter"/>
</dbReference>
<dbReference type="PROSITE" id="PS00154">
    <property type="entry name" value="ATPASE_E1_E2"/>
    <property type="match status" value="1"/>
</dbReference>
<keyword evidence="6" id="KW-0547">Nucleotide-binding</keyword>
<proteinExistence type="inferred from homology"/>
<dbReference type="InterPro" id="IPR023214">
    <property type="entry name" value="HAD_sf"/>
</dbReference>
<dbReference type="SUPFAM" id="SSF56784">
    <property type="entry name" value="HAD-like"/>
    <property type="match status" value="1"/>
</dbReference>
<dbReference type="GO" id="GO:0015662">
    <property type="term" value="F:P-type ion transporter activity"/>
    <property type="evidence" value="ECO:0007669"/>
    <property type="project" value="InterPro"/>
</dbReference>
<evidence type="ECO:0000256" key="4">
    <source>
        <dbReference type="ARBA" id="ARBA00022692"/>
    </source>
</evidence>
<dbReference type="InterPro" id="IPR018303">
    <property type="entry name" value="ATPase_P-typ_P_site"/>
</dbReference>
<dbReference type="SUPFAM" id="SSF81653">
    <property type="entry name" value="Calcium ATPase, transduction domain A"/>
    <property type="match status" value="1"/>
</dbReference>
<feature type="transmembrane region" description="Helical" evidence="14">
    <location>
        <begin position="1071"/>
        <end position="1092"/>
    </location>
</feature>
<dbReference type="GO" id="GO:0005524">
    <property type="term" value="F:ATP binding"/>
    <property type="evidence" value="ECO:0007669"/>
    <property type="project" value="UniProtKB-KW"/>
</dbReference>
<feature type="transmembrane region" description="Helical" evidence="14">
    <location>
        <begin position="366"/>
        <end position="386"/>
    </location>
</feature>
<evidence type="ECO:0000313" key="17">
    <source>
        <dbReference type="EMBL" id="OWF41249.1"/>
    </source>
</evidence>
<evidence type="ECO:0000256" key="5">
    <source>
        <dbReference type="ARBA" id="ARBA00022723"/>
    </source>
</evidence>
<feature type="transmembrane region" description="Helical" evidence="14">
    <location>
        <begin position="887"/>
        <end position="909"/>
    </location>
</feature>
<evidence type="ECO:0000256" key="2">
    <source>
        <dbReference type="ARBA" id="ARBA00006000"/>
    </source>
</evidence>
<evidence type="ECO:0000313" key="18">
    <source>
        <dbReference type="Proteomes" id="UP000242188"/>
    </source>
</evidence>
<evidence type="ECO:0000259" key="15">
    <source>
        <dbReference type="Pfam" id="PF00122"/>
    </source>
</evidence>
<evidence type="ECO:0000256" key="1">
    <source>
        <dbReference type="ARBA" id="ARBA00004141"/>
    </source>
</evidence>
<evidence type="ECO:0000256" key="14">
    <source>
        <dbReference type="SAM" id="Phobius"/>
    </source>
</evidence>
<keyword evidence="18" id="KW-1185">Reference proteome</keyword>
<keyword evidence="9" id="KW-1278">Translocase</keyword>
<dbReference type="Pfam" id="PF13246">
    <property type="entry name" value="Cation_ATPase"/>
    <property type="match status" value="1"/>
</dbReference>
<evidence type="ECO:0000256" key="13">
    <source>
        <dbReference type="SAM" id="MobiDB-lite"/>
    </source>
</evidence>
<comment type="catalytic activity">
    <reaction evidence="12">
        <text>ATP + H2O = ADP + phosphate + H(+)</text>
        <dbReference type="Rhea" id="RHEA:13065"/>
        <dbReference type="ChEBI" id="CHEBI:15377"/>
        <dbReference type="ChEBI" id="CHEBI:15378"/>
        <dbReference type="ChEBI" id="CHEBI:30616"/>
        <dbReference type="ChEBI" id="CHEBI:43474"/>
        <dbReference type="ChEBI" id="CHEBI:456216"/>
    </reaction>
</comment>
<evidence type="ECO:0000256" key="11">
    <source>
        <dbReference type="ARBA" id="ARBA00023136"/>
    </source>
</evidence>
<evidence type="ECO:0000256" key="10">
    <source>
        <dbReference type="ARBA" id="ARBA00022989"/>
    </source>
</evidence>
<dbReference type="GO" id="GO:0016020">
    <property type="term" value="C:membrane"/>
    <property type="evidence" value="ECO:0007669"/>
    <property type="project" value="UniProtKB-SubCell"/>
</dbReference>
<organism evidence="17 18">
    <name type="scientific">Mizuhopecten yessoensis</name>
    <name type="common">Japanese scallop</name>
    <name type="synonym">Patinopecten yessoensis</name>
    <dbReference type="NCBI Taxonomy" id="6573"/>
    <lineage>
        <taxon>Eukaryota</taxon>
        <taxon>Metazoa</taxon>
        <taxon>Spiralia</taxon>
        <taxon>Lophotrochozoa</taxon>
        <taxon>Mollusca</taxon>
        <taxon>Bivalvia</taxon>
        <taxon>Autobranchia</taxon>
        <taxon>Pteriomorphia</taxon>
        <taxon>Pectinida</taxon>
        <taxon>Pectinoidea</taxon>
        <taxon>Pectinidae</taxon>
        <taxon>Mizuhopecten</taxon>
    </lineage>
</organism>
<dbReference type="GO" id="GO:0019829">
    <property type="term" value="F:ATPase-coupled monoatomic cation transmembrane transporter activity"/>
    <property type="evidence" value="ECO:0007669"/>
    <property type="project" value="InterPro"/>
</dbReference>
<dbReference type="PANTHER" id="PTHR45630:SF8">
    <property type="entry name" value="CATION-TRANSPORTING ATPASE"/>
    <property type="match status" value="1"/>
</dbReference>
<dbReference type="SUPFAM" id="SSF81665">
    <property type="entry name" value="Calcium ATPase, transmembrane domain M"/>
    <property type="match status" value="1"/>
</dbReference>
<comment type="similarity">
    <text evidence="2">Belongs to the cation transport ATPase (P-type) (TC 3.A.3) family. Type V subfamily.</text>
</comment>
<dbReference type="Gene3D" id="3.40.1110.10">
    <property type="entry name" value="Calcium-transporting ATPase, cytoplasmic domain N"/>
    <property type="match status" value="1"/>
</dbReference>
<sequence>MPVLTSIVKVTGINHCEVKKEIIPIKVLFATAAVHDVYYTDDQYKQWFVSKVLLTTKHGTRIKEVKLSPSISFQPRRRNNPACTTVRDAATDDSIIRYFTVKKVKYLWNRHHQTFEKLRAYDESTMCSYFHETQGLTADELEERSILYGINSIQVSVTPIIVLLIKEVLSPFYVFQVFSMSVWYSDEYYIYATCILLITTVSINTSIYQTRSMQRALRNTIQASTTVTVFRGDNEPCNIQSEDLIPGDVIEIPRHGCIMQYDAVLVAGNCIVDESMLTGESVPVTKTPLPNPKLVKPGEQITTTFDIKEHARHILFCGTHIIQTRYYGNKRVRAVVVRTGFSTAKGELVRSILYPKPVDFKFERDTYIFVGVLAMIAGLGFIYTIILEIQYGEDAKDIALHSLDIITITVPPALPAALTVGIIFAQRRLKSHGIYCISPRAINIAGSINAVCFDKTGTLTEDGLMMQGVVPSEGACFQEEIRQMSDVSKGTLLVCMATCHSLTKIDGVLSGDPLDLIMFASVGWDLEEPGHEESHRFDMMVPTIVYPSVSPDVLKDTIDFADKVDPQPLEEYGILRQFTFSSSLQRMSVIVRQLQSTNFELYCKGSPEMIASLCRPSTVPDNFQSVLSSYTQHGYRVIALAWKPLSSKINYVKIQRMQREQVEKDLLFLGLLIMENKLKHESSPVISQLRDANIRTIMVTGDNILTALSVARECGMVDPPDKIILAEAFYLPGDSTQSNPQLEFVYADDRNRKVEEISTAEDMTIQIDNDPYDKFHFAVTGKSWSVLRHHFPEILPKIVVRGAVFARMSPGQKAQLIEVLQEVGYYVAMCGDGANDCGALKTAHTGISLSEAEASVASPFTSKTPNIKCVPTVIAQGRAALVTSFGIFKYMACYSLTQFISVCLLYWIGANMTDFEFLYVDLILVSTLSITFGRTEAHPKLAKEPPPFSLTSVLPILSLVIQISIQMSVQVFCFYHVQTQPWFKPYEENPDDNYISYENTAVFYGSAYQYIILAIVFAKGPPYRKRLFTNYLFLGNIIACTLVTMWLTIYPPEGALEFLELMPPDSIPYRLLYVGMAAANLLLSILLEMFVLDSIFVRKKCNYYAQKWLILGVHRYAEIEEEIDGCPDWPPVSPSSTSLSNGLVQMESQLSRIDPKDTDHILPPDTDTDTVSCKSSSSSPLKSVSSVEVGLMEEDSVSGQFDLGQPLLRQSSSEGS</sequence>
<dbReference type="OrthoDB" id="48943at2759"/>
<dbReference type="InterPro" id="IPR059000">
    <property type="entry name" value="ATPase_P-type_domA"/>
</dbReference>
<dbReference type="EMBL" id="NEDP02005415">
    <property type="protein sequence ID" value="OWF41249.1"/>
    <property type="molecule type" value="Genomic_DNA"/>
</dbReference>
<feature type="domain" description="Cation-transporting P-type ATPase N-terminal" evidence="16">
    <location>
        <begin position="127"/>
        <end position="182"/>
    </location>
</feature>
<dbReference type="Gene3D" id="2.70.150.10">
    <property type="entry name" value="Calcium-transporting ATPase, cytoplasmic transduction domain A"/>
    <property type="match status" value="1"/>
</dbReference>
<dbReference type="InterPro" id="IPR006544">
    <property type="entry name" value="P-type_TPase_V"/>
</dbReference>
<comment type="caution">
    <text evidence="17">The sequence shown here is derived from an EMBL/GenBank/DDBJ whole genome shotgun (WGS) entry which is preliminary data.</text>
</comment>
<dbReference type="InterPro" id="IPR036412">
    <property type="entry name" value="HAD-like_sf"/>
</dbReference>
<dbReference type="FunFam" id="3.40.1110.10:FF:000026">
    <property type="entry name" value="Cation-transporting ATPase"/>
    <property type="match status" value="1"/>
</dbReference>
<feature type="transmembrane region" description="Helical" evidence="14">
    <location>
        <begin position="188"/>
        <end position="208"/>
    </location>
</feature>
<dbReference type="InterPro" id="IPR008250">
    <property type="entry name" value="ATPase_P-typ_transduc_dom_A_sf"/>
</dbReference>
<keyword evidence="10 14" id="KW-1133">Transmembrane helix</keyword>
<dbReference type="SFLD" id="SFLDF00027">
    <property type="entry name" value="p-type_atpase"/>
    <property type="match status" value="1"/>
</dbReference>
<dbReference type="NCBIfam" id="TIGR01494">
    <property type="entry name" value="ATPase_P-type"/>
    <property type="match status" value="2"/>
</dbReference>
<dbReference type="PRINTS" id="PR00119">
    <property type="entry name" value="CATATPASE"/>
</dbReference>
<dbReference type="CDD" id="cd07542">
    <property type="entry name" value="P-type_ATPase_cation"/>
    <property type="match status" value="1"/>
</dbReference>
<evidence type="ECO:0000256" key="7">
    <source>
        <dbReference type="ARBA" id="ARBA00022840"/>
    </source>
</evidence>
<dbReference type="FunFam" id="3.40.50.1000:FF:000045">
    <property type="entry name" value="Cation-transporting ATPase"/>
    <property type="match status" value="1"/>
</dbReference>
<dbReference type="InterPro" id="IPR023299">
    <property type="entry name" value="ATPase_P-typ_cyto_dom_N"/>
</dbReference>
<dbReference type="InterPro" id="IPR004014">
    <property type="entry name" value="ATPase_P-typ_cation-transptr_N"/>
</dbReference>
<feature type="domain" description="P-type ATPase A" evidence="15">
    <location>
        <begin position="224"/>
        <end position="352"/>
    </location>
</feature>
<keyword evidence="3" id="KW-0597">Phosphoprotein</keyword>
<dbReference type="Gene3D" id="3.40.50.1000">
    <property type="entry name" value="HAD superfamily/HAD-like"/>
    <property type="match status" value="1"/>
</dbReference>
<dbReference type="GO" id="GO:0046872">
    <property type="term" value="F:metal ion binding"/>
    <property type="evidence" value="ECO:0007669"/>
    <property type="project" value="UniProtKB-KW"/>
</dbReference>
<evidence type="ECO:0000256" key="6">
    <source>
        <dbReference type="ARBA" id="ARBA00022741"/>
    </source>
</evidence>
<dbReference type="InterPro" id="IPR023298">
    <property type="entry name" value="ATPase_P-typ_TM_dom_sf"/>
</dbReference>
<dbReference type="InterPro" id="IPR047821">
    <property type="entry name" value="P5B-type_ATPase"/>
</dbReference>
<comment type="subcellular location">
    <subcellularLocation>
        <location evidence="1">Membrane</location>
        <topology evidence="1">Multi-pass membrane protein</topology>
    </subcellularLocation>
</comment>
<evidence type="ECO:0000256" key="9">
    <source>
        <dbReference type="ARBA" id="ARBA00022967"/>
    </source>
</evidence>
<evidence type="ECO:0000256" key="12">
    <source>
        <dbReference type="ARBA" id="ARBA00049360"/>
    </source>
</evidence>
<keyword evidence="8" id="KW-0460">Magnesium</keyword>
<evidence type="ECO:0000256" key="3">
    <source>
        <dbReference type="ARBA" id="ARBA00022553"/>
    </source>
</evidence>
<feature type="transmembrane region" description="Helical" evidence="14">
    <location>
        <begin position="146"/>
        <end position="165"/>
    </location>
</feature>
<feature type="transmembrane region" description="Helical" evidence="14">
    <location>
        <begin position="1001"/>
        <end position="1018"/>
    </location>
</feature>
<dbReference type="SFLD" id="SFLDS00003">
    <property type="entry name" value="Haloacid_Dehalogenase"/>
    <property type="match status" value="1"/>
</dbReference>
<dbReference type="InterPro" id="IPR001757">
    <property type="entry name" value="P_typ_ATPase"/>
</dbReference>
<feature type="region of interest" description="Disordered" evidence="13">
    <location>
        <begin position="1154"/>
        <end position="1216"/>
    </location>
</feature>
<keyword evidence="5" id="KW-0479">Metal-binding</keyword>
<dbReference type="GO" id="GO:0015203">
    <property type="term" value="F:polyamine transmembrane transporter activity"/>
    <property type="evidence" value="ECO:0007669"/>
    <property type="project" value="TreeGrafter"/>
</dbReference>
<evidence type="ECO:0000256" key="8">
    <source>
        <dbReference type="ARBA" id="ARBA00022842"/>
    </source>
</evidence>
<dbReference type="NCBIfam" id="TIGR01657">
    <property type="entry name" value="P-ATPase-V"/>
    <property type="match status" value="1"/>
</dbReference>
<keyword evidence="11 14" id="KW-0472">Membrane</keyword>
<dbReference type="Proteomes" id="UP000242188">
    <property type="component" value="Unassembled WGS sequence"/>
</dbReference>
<dbReference type="PANTHER" id="PTHR45630">
    <property type="entry name" value="CATION-TRANSPORTING ATPASE-RELATED"/>
    <property type="match status" value="1"/>
</dbReference>
<dbReference type="InterPro" id="IPR044492">
    <property type="entry name" value="P_typ_ATPase_HD_dom"/>
</dbReference>
<feature type="compositionally biased region" description="Low complexity" evidence="13">
    <location>
        <begin position="1171"/>
        <end position="1189"/>
    </location>
</feature>
<keyword evidence="4 14" id="KW-0812">Transmembrane</keyword>
<feature type="transmembrane region" description="Helical" evidence="14">
    <location>
        <begin position="1030"/>
        <end position="1051"/>
    </location>
</feature>
<accession>A0A210PXR6</accession>